<reference evidence="1 2" key="1">
    <citation type="submission" date="2015-03" db="EMBL/GenBank/DDBJ databases">
        <title>Pseudomonas fluorescens 1855-344 Genome sequencing and assembly.</title>
        <authorList>
            <person name="Eng W.W.H."/>
            <person name="Gan H.M."/>
            <person name="Savka M.A."/>
        </authorList>
    </citation>
    <scope>NUCLEOTIDE SEQUENCE [LARGE SCALE GENOMIC DNA]</scope>
    <source>
        <strain evidence="1 2">1855-344</strain>
    </source>
</reference>
<dbReference type="PATRIC" id="fig|132476.4.peg.1961"/>
<organism evidence="1 2">
    <name type="scientific">Pseudomonas kilonensis</name>
    <dbReference type="NCBI Taxonomy" id="132476"/>
    <lineage>
        <taxon>Bacteria</taxon>
        <taxon>Pseudomonadati</taxon>
        <taxon>Pseudomonadota</taxon>
        <taxon>Gammaproteobacteria</taxon>
        <taxon>Pseudomonadales</taxon>
        <taxon>Pseudomonadaceae</taxon>
        <taxon>Pseudomonas</taxon>
    </lineage>
</organism>
<protein>
    <recommendedName>
        <fullName evidence="3">TnsE C-terminal domain-containing protein</fullName>
    </recommendedName>
</protein>
<dbReference type="OrthoDB" id="7028944at2"/>
<name>A0A0F4XKI7_9PSED</name>
<accession>A0A0F4XKI7</accession>
<evidence type="ECO:0000313" key="1">
    <source>
        <dbReference type="EMBL" id="KKA06310.1"/>
    </source>
</evidence>
<dbReference type="Proteomes" id="UP000033662">
    <property type="component" value="Unassembled WGS sequence"/>
</dbReference>
<dbReference type="AlphaFoldDB" id="A0A0F4XKI7"/>
<gene>
    <name evidence="1" type="ORF">VP02_18925</name>
</gene>
<dbReference type="EMBL" id="JZXC01000019">
    <property type="protein sequence ID" value="KKA06310.1"/>
    <property type="molecule type" value="Genomic_DNA"/>
</dbReference>
<proteinExistence type="predicted"/>
<comment type="caution">
    <text evidence="1">The sequence shown here is derived from an EMBL/GenBank/DDBJ whole genome shotgun (WGS) entry which is preliminary data.</text>
</comment>
<evidence type="ECO:0008006" key="3">
    <source>
        <dbReference type="Google" id="ProtNLM"/>
    </source>
</evidence>
<sequence>MHQRIKRIPPRENLCTTDDGEAIRHIRNGTVVVWWYERIKKNFEAQSIPYVDVIFRYLDPNDEPAGVTSAQIGVSRLGSFRLGTIWKDGKCIAETDLGEDQIFSVDFTEGAWSFLSLHGNQQPHSFFKKDYPLRTQPTGDVLSTLISFPVPEGNLLVPCVEFLYRCYGSTSDMARILTTYPWDEVVEKIYADSEKDSTTWLVQPSPDIPDDDALLLASMRYDAYAENAAKLIYAQLDNAHGRKLKETNLEVKPWFQGPARLRVRGRWINDHKTFLCFEVTGMSQPLDRSYEIRRDKYSRHDPEHASILTDIFKAKLELPKEQDPFAITDLQEPDQGSSRWSKPDPGFRVLEPKCPFTTSFVERSFSKRNVVPVEPNETQMRSTGDPQGYKKDVGKITAVAKRVLGDGGILQAMWEELTRLEKSNRSFSSLAWQSEQEGFVQNANFRLLSLPAFADTDAPKDKNRSWLVYTANATRRRGILVARMEINRRFFYLFELQRKKLRKQKVYAEEGISGLLMEISSDSEAALEISRICNEIRFANGNFRKLKTAIAAPHWIFRHHPSTSSTLYHAFEHMGVRLDFGSTAKLHST</sequence>
<evidence type="ECO:0000313" key="2">
    <source>
        <dbReference type="Proteomes" id="UP000033662"/>
    </source>
</evidence>